<dbReference type="OrthoDB" id="3936150at2759"/>
<evidence type="ECO:0000256" key="2">
    <source>
        <dbReference type="ARBA" id="ARBA00022692"/>
    </source>
</evidence>
<feature type="transmembrane region" description="Helical" evidence="6">
    <location>
        <begin position="546"/>
        <end position="567"/>
    </location>
</feature>
<keyword evidence="2 6" id="KW-0812">Transmembrane</keyword>
<dbReference type="InterPro" id="IPR036259">
    <property type="entry name" value="MFS_trans_sf"/>
</dbReference>
<dbReference type="SUPFAM" id="SSF103473">
    <property type="entry name" value="MFS general substrate transporter"/>
    <property type="match status" value="1"/>
</dbReference>
<dbReference type="GO" id="GO:0022857">
    <property type="term" value="F:transmembrane transporter activity"/>
    <property type="evidence" value="ECO:0007669"/>
    <property type="project" value="InterPro"/>
</dbReference>
<accession>A0A5N6L022</accession>
<evidence type="ECO:0000256" key="6">
    <source>
        <dbReference type="SAM" id="Phobius"/>
    </source>
</evidence>
<proteinExistence type="predicted"/>
<feature type="transmembrane region" description="Helical" evidence="6">
    <location>
        <begin position="199"/>
        <end position="218"/>
    </location>
</feature>
<feature type="transmembrane region" description="Helical" evidence="6">
    <location>
        <begin position="238"/>
        <end position="255"/>
    </location>
</feature>
<sequence length="782" mass="85100">MPIAPRKLRTVAGTVASLGGVAYVTVEAYCRYALRFGRTVEEQVRQSQRRQAATRGQDGPPDGIEEKSRQENQNLASAEPVVSDTDVEKAESGQDWTSPANDGIRRPSNADSVEEETEPTQPQTTDRRTPSRSTSLSQVSTRNSLRQVGTRLGQSLSGINVRHRQTNEGGDKDAKVFVVDFHGPDDPLNPHNWSRTARWFATANIASIAFIVGFASSVDSGILREAAEEFGVSEVVESLATGLFLIGFGVGGLTSGPLSETLGRNPVYIATLALYMVFIMASALAPNIGAQLAFRFIAGYFGSTPLTCAGGSLADMWDPMERVYTFPLFANAGFSGPVVGPLASGWIAQKLYWRWTEWVTLIASGVILVLLIFTQPETFSGVILSWKAAHLRRITGDERYVAPLEVSAETLTHRIGAALYRPFVMTAQEPIIILITLYLTVVYIILFTFLDGYDYIFAEIHGTSQGITGTCFAGIVVGLFLASTLVPLVYSWAKRDLAKIKEQGGDKLPPEFRLWFCMLGGSAAIPISLFWMGWTSYPSVSIWSPLVASVFFGYGILTVFISVGASAGHVGAVCRSRCDDRGWDTLLPQPRGTLDSDDFGCDQRINGSCAIPLLHLRRKLQPSSSFVIMARIRTLRCTNGRLGRGRAGEKEPGGWRGAERTGKLSRMQAHRFNDNGAGSPARQRRGGRRDLGGAAAWQSSRIACPHRPPVAWHRGWGGAMRPLIAAPDQAFRSRRGAAEWRRASARCAPTVTPNCPMPPFLSAALLPCHTGLARPWGAMDAD</sequence>
<evidence type="ECO:0000256" key="3">
    <source>
        <dbReference type="ARBA" id="ARBA00022989"/>
    </source>
</evidence>
<dbReference type="EMBL" id="VIBQ01000036">
    <property type="protein sequence ID" value="KAB8437371.1"/>
    <property type="molecule type" value="Genomic_DNA"/>
</dbReference>
<keyword evidence="9" id="KW-1185">Reference proteome</keyword>
<feature type="region of interest" description="Disordered" evidence="5">
    <location>
        <begin position="45"/>
        <end position="154"/>
    </location>
</feature>
<dbReference type="Pfam" id="PF07690">
    <property type="entry name" value="MFS_1"/>
    <property type="match status" value="1"/>
</dbReference>
<comment type="subcellular location">
    <subcellularLocation>
        <location evidence="1">Membrane</location>
        <topology evidence="1">Multi-pass membrane protein</topology>
    </subcellularLocation>
</comment>
<gene>
    <name evidence="8" type="ORF">FH972_025050</name>
</gene>
<dbReference type="AlphaFoldDB" id="A0A5N6L022"/>
<feature type="compositionally biased region" description="Low complexity" evidence="5">
    <location>
        <begin position="45"/>
        <end position="57"/>
    </location>
</feature>
<dbReference type="InterPro" id="IPR011701">
    <property type="entry name" value="MFS"/>
</dbReference>
<feature type="transmembrane region" description="Helical" evidence="6">
    <location>
        <begin position="470"/>
        <end position="493"/>
    </location>
</feature>
<reference evidence="8 9" key="1">
    <citation type="submission" date="2019-06" db="EMBL/GenBank/DDBJ databases">
        <title>A chromosomal-level reference genome of Carpinus fangiana (Coryloideae, Betulaceae).</title>
        <authorList>
            <person name="Yang X."/>
            <person name="Wang Z."/>
            <person name="Zhang L."/>
            <person name="Hao G."/>
            <person name="Liu J."/>
            <person name="Yang Y."/>
        </authorList>
    </citation>
    <scope>NUCLEOTIDE SEQUENCE [LARGE SCALE GENOMIC DNA]</scope>
    <source>
        <strain evidence="8">Cfa_2016G</strain>
        <tissue evidence="8">Leaf</tissue>
    </source>
</reference>
<dbReference type="InterPro" id="IPR020846">
    <property type="entry name" value="MFS_dom"/>
</dbReference>
<evidence type="ECO:0000256" key="1">
    <source>
        <dbReference type="ARBA" id="ARBA00004141"/>
    </source>
</evidence>
<dbReference type="CDD" id="cd17323">
    <property type="entry name" value="MFS_Tpo1_MDR_like"/>
    <property type="match status" value="1"/>
</dbReference>
<feature type="compositionally biased region" description="Polar residues" evidence="5">
    <location>
        <begin position="139"/>
        <end position="154"/>
    </location>
</feature>
<feature type="region of interest" description="Disordered" evidence="5">
    <location>
        <begin position="642"/>
        <end position="692"/>
    </location>
</feature>
<feature type="domain" description="Major facilitator superfamily (MFS) profile" evidence="7">
    <location>
        <begin position="201"/>
        <end position="782"/>
    </location>
</feature>
<dbReference type="Proteomes" id="UP000327013">
    <property type="component" value="Unassembled WGS sequence"/>
</dbReference>
<feature type="compositionally biased region" description="Basic and acidic residues" evidence="5">
    <location>
        <begin position="646"/>
        <end position="662"/>
    </location>
</feature>
<feature type="transmembrane region" description="Helical" evidence="6">
    <location>
        <begin position="431"/>
        <end position="450"/>
    </location>
</feature>
<protein>
    <recommendedName>
        <fullName evidence="7">Major facilitator superfamily (MFS) profile domain-containing protein</fullName>
    </recommendedName>
</protein>
<keyword evidence="3 6" id="KW-1133">Transmembrane helix</keyword>
<evidence type="ECO:0000256" key="5">
    <source>
        <dbReference type="SAM" id="MobiDB-lite"/>
    </source>
</evidence>
<dbReference type="PANTHER" id="PTHR23502">
    <property type="entry name" value="MAJOR FACILITATOR SUPERFAMILY"/>
    <property type="match status" value="1"/>
</dbReference>
<evidence type="ECO:0000256" key="4">
    <source>
        <dbReference type="ARBA" id="ARBA00023136"/>
    </source>
</evidence>
<feature type="transmembrane region" description="Helical" evidence="6">
    <location>
        <begin position="326"/>
        <end position="349"/>
    </location>
</feature>
<dbReference type="PROSITE" id="PS50850">
    <property type="entry name" value="MFS"/>
    <property type="match status" value="1"/>
</dbReference>
<feature type="transmembrane region" description="Helical" evidence="6">
    <location>
        <begin position="267"/>
        <end position="286"/>
    </location>
</feature>
<dbReference type="PANTHER" id="PTHR23502:SF47">
    <property type="entry name" value="MAJOR FACILITATOR SUPERFAMILY (MFS) PROFILE DOMAIN-CONTAINING PROTEIN-RELATED"/>
    <property type="match status" value="1"/>
</dbReference>
<keyword evidence="4 6" id="KW-0472">Membrane</keyword>
<evidence type="ECO:0000313" key="9">
    <source>
        <dbReference type="Proteomes" id="UP000327013"/>
    </source>
</evidence>
<feature type="transmembrane region" description="Helical" evidence="6">
    <location>
        <begin position="292"/>
        <end position="314"/>
    </location>
</feature>
<evidence type="ECO:0000259" key="7">
    <source>
        <dbReference type="PROSITE" id="PS50850"/>
    </source>
</evidence>
<comment type="caution">
    <text evidence="8">The sequence shown here is derived from an EMBL/GenBank/DDBJ whole genome shotgun (WGS) entry which is preliminary data.</text>
</comment>
<evidence type="ECO:0000313" key="8">
    <source>
        <dbReference type="EMBL" id="KAB8437371.1"/>
    </source>
</evidence>
<name>A0A5N6L022_9ROSI</name>
<dbReference type="GO" id="GO:0005886">
    <property type="term" value="C:plasma membrane"/>
    <property type="evidence" value="ECO:0007669"/>
    <property type="project" value="TreeGrafter"/>
</dbReference>
<organism evidence="8 9">
    <name type="scientific">Carpinus fangiana</name>
    <dbReference type="NCBI Taxonomy" id="176857"/>
    <lineage>
        <taxon>Eukaryota</taxon>
        <taxon>Viridiplantae</taxon>
        <taxon>Streptophyta</taxon>
        <taxon>Embryophyta</taxon>
        <taxon>Tracheophyta</taxon>
        <taxon>Spermatophyta</taxon>
        <taxon>Magnoliopsida</taxon>
        <taxon>eudicotyledons</taxon>
        <taxon>Gunneridae</taxon>
        <taxon>Pentapetalae</taxon>
        <taxon>rosids</taxon>
        <taxon>fabids</taxon>
        <taxon>Fagales</taxon>
        <taxon>Betulaceae</taxon>
        <taxon>Carpinus</taxon>
    </lineage>
</organism>
<dbReference type="Gene3D" id="1.20.1250.20">
    <property type="entry name" value="MFS general substrate transporter like domains"/>
    <property type="match status" value="1"/>
</dbReference>
<feature type="transmembrane region" description="Helical" evidence="6">
    <location>
        <begin position="514"/>
        <end position="534"/>
    </location>
</feature>